<reference evidence="6 7" key="1">
    <citation type="submission" date="2020-12" db="EMBL/GenBank/DDBJ databases">
        <title>Microbacterium sp. HY060.</title>
        <authorList>
            <person name="Zhou J."/>
        </authorList>
    </citation>
    <scope>NUCLEOTIDE SEQUENCE [LARGE SCALE GENOMIC DNA]</scope>
    <source>
        <strain evidence="6 7">HY60</strain>
    </source>
</reference>
<evidence type="ECO:0000256" key="5">
    <source>
        <dbReference type="ARBA" id="ARBA00022801"/>
    </source>
</evidence>
<evidence type="ECO:0000313" key="7">
    <source>
        <dbReference type="Proteomes" id="UP000662814"/>
    </source>
</evidence>
<sequence length="114" mass="12826">MTDMPERTRRVLPDLLSFAGAAERLVARGHDAYANDEVLRLASEALLHKIGEAVGKLPDDFVDAHPDVPWRAMKATRNLVAHEYEQIDYAIIWNALAVRLPASAEIIREILKVR</sequence>
<keyword evidence="7" id="KW-1185">Reference proteome</keyword>
<keyword evidence="5" id="KW-0378">Hydrolase</keyword>
<evidence type="ECO:0000256" key="4">
    <source>
        <dbReference type="ARBA" id="ARBA00022741"/>
    </source>
</evidence>
<dbReference type="Pfam" id="PF01934">
    <property type="entry name" value="HepT-like"/>
    <property type="match status" value="1"/>
</dbReference>
<dbReference type="InterPro" id="IPR008201">
    <property type="entry name" value="HepT-like"/>
</dbReference>
<dbReference type="RefSeq" id="WP_198248107.1">
    <property type="nucleotide sequence ID" value="NZ_CP061169.1"/>
</dbReference>
<evidence type="ECO:0000256" key="1">
    <source>
        <dbReference type="ARBA" id="ARBA00022553"/>
    </source>
</evidence>
<dbReference type="PANTHER" id="PTHR34139">
    <property type="entry name" value="UPF0331 PROTEIN MJ0127"/>
    <property type="match status" value="1"/>
</dbReference>
<proteinExistence type="predicted"/>
<organism evidence="6 7">
    <name type="scientific">Paramicrobacterium chengjingii</name>
    <dbReference type="NCBI Taxonomy" id="2769067"/>
    <lineage>
        <taxon>Bacteria</taxon>
        <taxon>Bacillati</taxon>
        <taxon>Actinomycetota</taxon>
        <taxon>Actinomycetes</taxon>
        <taxon>Micrococcales</taxon>
        <taxon>Microbacteriaceae</taxon>
        <taxon>Paramicrobacterium</taxon>
    </lineage>
</organism>
<evidence type="ECO:0000256" key="2">
    <source>
        <dbReference type="ARBA" id="ARBA00022649"/>
    </source>
</evidence>
<dbReference type="PANTHER" id="PTHR34139:SF1">
    <property type="entry name" value="RNASE MJ1380-RELATED"/>
    <property type="match status" value="1"/>
</dbReference>
<gene>
    <name evidence="6" type="ORF">HCR76_00610</name>
</gene>
<protein>
    <submittedName>
        <fullName evidence="6">DUF86 domain-containing protein</fullName>
    </submittedName>
</protein>
<dbReference type="InterPro" id="IPR051813">
    <property type="entry name" value="HepT_RNase_toxin"/>
</dbReference>
<evidence type="ECO:0000313" key="6">
    <source>
        <dbReference type="EMBL" id="QPZ38649.1"/>
    </source>
</evidence>
<dbReference type="EMBL" id="CP061169">
    <property type="protein sequence ID" value="QPZ38649.1"/>
    <property type="molecule type" value="Genomic_DNA"/>
</dbReference>
<dbReference type="Proteomes" id="UP000662814">
    <property type="component" value="Chromosome"/>
</dbReference>
<keyword evidence="3" id="KW-0540">Nuclease</keyword>
<keyword evidence="1" id="KW-0597">Phosphoprotein</keyword>
<accession>A0ABX6YIJ9</accession>
<name>A0ABX6YIJ9_9MICO</name>
<keyword evidence="4" id="KW-0547">Nucleotide-binding</keyword>
<evidence type="ECO:0000256" key="3">
    <source>
        <dbReference type="ARBA" id="ARBA00022722"/>
    </source>
</evidence>
<keyword evidence="2" id="KW-1277">Toxin-antitoxin system</keyword>